<sequence length="124" mass="13905">MNGVPGDVYTVEETINVPNWDPHVEYDQFLPNIWNISDQIKSVIDFEDTGVPESQKVAKVNTTGSTTSFAWVKGSLGTKAFGRGRFDTNYPDTATYPFKFVQFTSTLLVSTSTNGVWWPVFEKV</sequence>
<organism evidence="1">
    <name type="scientific">Salmonella phage vB_SEnST11_KE22</name>
    <dbReference type="NCBI Taxonomy" id="3161173"/>
    <lineage>
        <taxon>Viruses</taxon>
        <taxon>Duplodnaviria</taxon>
        <taxon>Heunggongvirae</taxon>
        <taxon>Uroviricota</taxon>
        <taxon>Caudoviricetes</taxon>
        <taxon>Vequintavirinae</taxon>
        <taxon>Seunavirus</taxon>
    </lineage>
</organism>
<evidence type="ECO:0000313" key="1">
    <source>
        <dbReference type="EMBL" id="XCH40197.1"/>
    </source>
</evidence>
<proteinExistence type="predicted"/>
<accession>A0AAU8GDZ4</accession>
<gene>
    <name evidence="1" type="ORF">NDDWPVAN_CDS0071</name>
</gene>
<dbReference type="EMBL" id="PP856721">
    <property type="protein sequence ID" value="XCH40197.1"/>
    <property type="molecule type" value="Genomic_DNA"/>
</dbReference>
<name>A0AAU8GDZ4_9CAUD</name>
<protein>
    <submittedName>
        <fullName evidence="1">Uncharacterized protein</fullName>
    </submittedName>
</protein>
<reference evidence="1" key="1">
    <citation type="submission" date="2024-05" db="EMBL/GenBank/DDBJ databases">
        <authorList>
            <person name="Mugo M.M."/>
            <person name="Musyoki A.M."/>
            <person name="Makumi A.M."/>
            <person name="Mutai I."/>
            <person name="Drechsel O."/>
            <person name="Kering K.K."/>
            <person name="Muturi P."/>
            <person name="Mbae C.K."/>
            <person name="Kariuki S.M."/>
        </authorList>
    </citation>
    <scope>NUCLEOTIDE SEQUENCE</scope>
</reference>